<feature type="domain" description="AB hydrolase-1" evidence="2">
    <location>
        <begin position="19"/>
        <end position="152"/>
    </location>
</feature>
<dbReference type="Gene3D" id="3.40.50.1820">
    <property type="entry name" value="alpha/beta hydrolase"/>
    <property type="match status" value="1"/>
</dbReference>
<dbReference type="InterPro" id="IPR000073">
    <property type="entry name" value="AB_hydrolase_1"/>
</dbReference>
<dbReference type="GO" id="GO:0016787">
    <property type="term" value="F:hydrolase activity"/>
    <property type="evidence" value="ECO:0007669"/>
    <property type="project" value="UniProtKB-KW"/>
</dbReference>
<evidence type="ECO:0000313" key="4">
    <source>
        <dbReference type="Proteomes" id="UP001221366"/>
    </source>
</evidence>
<dbReference type="InterPro" id="IPR029058">
    <property type="entry name" value="AB_hydrolase_fold"/>
</dbReference>
<gene>
    <name evidence="3" type="ORF">PY092_02175</name>
</gene>
<dbReference type="Pfam" id="PF00561">
    <property type="entry name" value="Abhydrolase_1"/>
    <property type="match status" value="1"/>
</dbReference>
<dbReference type="SUPFAM" id="SSF53474">
    <property type="entry name" value="alpha/beta-Hydrolases"/>
    <property type="match status" value="1"/>
</dbReference>
<keyword evidence="4" id="KW-1185">Reference proteome</keyword>
<dbReference type="InterPro" id="IPR050266">
    <property type="entry name" value="AB_hydrolase_sf"/>
</dbReference>
<evidence type="ECO:0000259" key="2">
    <source>
        <dbReference type="Pfam" id="PF00561"/>
    </source>
</evidence>
<organism evidence="3 4">
    <name type="scientific">Flagellimonas yonaguniensis</name>
    <dbReference type="NCBI Taxonomy" id="3031325"/>
    <lineage>
        <taxon>Bacteria</taxon>
        <taxon>Pseudomonadati</taxon>
        <taxon>Bacteroidota</taxon>
        <taxon>Flavobacteriia</taxon>
        <taxon>Flavobacteriales</taxon>
        <taxon>Flavobacteriaceae</taxon>
        <taxon>Flagellimonas</taxon>
    </lineage>
</organism>
<dbReference type="PANTHER" id="PTHR43798:SF31">
    <property type="entry name" value="AB HYDROLASE SUPERFAMILY PROTEIN YCLE"/>
    <property type="match status" value="1"/>
</dbReference>
<evidence type="ECO:0000313" key="3">
    <source>
        <dbReference type="EMBL" id="MDF0714941.1"/>
    </source>
</evidence>
<dbReference type="PANTHER" id="PTHR43798">
    <property type="entry name" value="MONOACYLGLYCEROL LIPASE"/>
    <property type="match status" value="1"/>
</dbReference>
<dbReference type="PRINTS" id="PR00111">
    <property type="entry name" value="ABHYDROLASE"/>
</dbReference>
<comment type="caution">
    <text evidence="3">The sequence shown here is derived from an EMBL/GenBank/DDBJ whole genome shotgun (WGS) entry which is preliminary data.</text>
</comment>
<dbReference type="Proteomes" id="UP001221366">
    <property type="component" value="Unassembled WGS sequence"/>
</dbReference>
<accession>A0ABT5XUU0</accession>
<dbReference type="EMBL" id="JARFVB010000001">
    <property type="protein sequence ID" value="MDF0714941.1"/>
    <property type="molecule type" value="Genomic_DNA"/>
</dbReference>
<protein>
    <submittedName>
        <fullName evidence="3">Alpha/beta hydrolase</fullName>
    </submittedName>
</protein>
<proteinExistence type="predicted"/>
<keyword evidence="1 3" id="KW-0378">Hydrolase</keyword>
<name>A0ABT5XUU0_9FLAO</name>
<dbReference type="RefSeq" id="WP_275614210.1">
    <property type="nucleotide sequence ID" value="NZ_JARFVB010000001.1"/>
</dbReference>
<sequence length="238" mass="26690">MATINGIEMHYEVRGKGEPLLLLHGWTQSSRFWEDYIPEFAKHFQVYALDLRGHGKTSALTPEFTIEKSSEDILALLEYLNLESVKAIGLSFGGLTLLELAKSNPEKIASMILIGASHNYNGADNNMDDSFSYENLPDAFKEELKLNHQNDEVKIKALFDPNLNYQINLGKEALEDIHAKTLIINGDRDEILGIDPAVTLHESLPNSELWIVPGTGHIAIVELNKNSFITKSIQFLKQ</sequence>
<reference evidence="3 4" key="1">
    <citation type="submission" date="2023-03" db="EMBL/GenBank/DDBJ databases">
        <title>Muricauda XX sp. nov. and Muricauda XXX sp. nov., two novel species isolated from Okinawa Trough.</title>
        <authorList>
            <person name="Cao W."/>
            <person name="Deng X."/>
        </authorList>
    </citation>
    <scope>NUCLEOTIDE SEQUENCE [LARGE SCALE GENOMIC DNA]</scope>
    <source>
        <strain evidence="3 4">334s03</strain>
    </source>
</reference>
<evidence type="ECO:0000256" key="1">
    <source>
        <dbReference type="ARBA" id="ARBA00022801"/>
    </source>
</evidence>